<dbReference type="InterPro" id="IPR050832">
    <property type="entry name" value="Bact_Acetyltransf"/>
</dbReference>
<evidence type="ECO:0000313" key="4">
    <source>
        <dbReference type="EMBL" id="MEJ6010679.1"/>
    </source>
</evidence>
<dbReference type="EMBL" id="JBBHJY010000006">
    <property type="protein sequence ID" value="MEJ6010679.1"/>
    <property type="molecule type" value="Genomic_DNA"/>
</dbReference>
<accession>A0ABU8S9U4</accession>
<dbReference type="InterPro" id="IPR016181">
    <property type="entry name" value="Acyl_CoA_acyltransferase"/>
</dbReference>
<proteinExistence type="predicted"/>
<gene>
    <name evidence="4" type="ORF">WG900_12220</name>
</gene>
<dbReference type="Gene3D" id="3.40.630.30">
    <property type="match status" value="1"/>
</dbReference>
<name>A0ABU8S9U4_9SPHN</name>
<dbReference type="PANTHER" id="PTHR43877">
    <property type="entry name" value="AMINOALKYLPHOSPHONATE N-ACETYLTRANSFERASE-RELATED-RELATED"/>
    <property type="match status" value="1"/>
</dbReference>
<evidence type="ECO:0000256" key="2">
    <source>
        <dbReference type="ARBA" id="ARBA00023315"/>
    </source>
</evidence>
<evidence type="ECO:0000313" key="5">
    <source>
        <dbReference type="Proteomes" id="UP001379235"/>
    </source>
</evidence>
<organism evidence="4 5">
    <name type="scientific">Novosphingobium aquae</name>
    <dbReference type="NCBI Taxonomy" id="3133435"/>
    <lineage>
        <taxon>Bacteria</taxon>
        <taxon>Pseudomonadati</taxon>
        <taxon>Pseudomonadota</taxon>
        <taxon>Alphaproteobacteria</taxon>
        <taxon>Sphingomonadales</taxon>
        <taxon>Sphingomonadaceae</taxon>
        <taxon>Novosphingobium</taxon>
    </lineage>
</organism>
<dbReference type="RefSeq" id="WP_339967456.1">
    <property type="nucleotide sequence ID" value="NZ_JBBHJY010000006.1"/>
</dbReference>
<evidence type="ECO:0000256" key="1">
    <source>
        <dbReference type="ARBA" id="ARBA00022679"/>
    </source>
</evidence>
<dbReference type="Pfam" id="PF00583">
    <property type="entry name" value="Acetyltransf_1"/>
    <property type="match status" value="1"/>
</dbReference>
<dbReference type="CDD" id="cd04301">
    <property type="entry name" value="NAT_SF"/>
    <property type="match status" value="1"/>
</dbReference>
<comment type="caution">
    <text evidence="4">The sequence shown here is derived from an EMBL/GenBank/DDBJ whole genome shotgun (WGS) entry which is preliminary data.</text>
</comment>
<feature type="domain" description="N-acetyltransferase" evidence="3">
    <location>
        <begin position="4"/>
        <end position="173"/>
    </location>
</feature>
<dbReference type="SUPFAM" id="SSF55729">
    <property type="entry name" value="Acyl-CoA N-acyltransferases (Nat)"/>
    <property type="match status" value="1"/>
</dbReference>
<reference evidence="4 5" key="1">
    <citation type="submission" date="2024-03" db="EMBL/GenBank/DDBJ databases">
        <authorList>
            <person name="Jo J.-H."/>
        </authorList>
    </citation>
    <scope>NUCLEOTIDE SEQUENCE [LARGE SCALE GENOMIC DNA]</scope>
    <source>
        <strain evidence="4 5">AS3R-12</strain>
    </source>
</reference>
<keyword evidence="1" id="KW-0808">Transferase</keyword>
<dbReference type="PROSITE" id="PS51186">
    <property type="entry name" value="GNAT"/>
    <property type="match status" value="1"/>
</dbReference>
<dbReference type="Proteomes" id="UP001379235">
    <property type="component" value="Unassembled WGS sequence"/>
</dbReference>
<protein>
    <submittedName>
        <fullName evidence="4">GNAT family N-acetyltransferase</fullName>
    </submittedName>
</protein>
<dbReference type="InterPro" id="IPR000182">
    <property type="entry name" value="GNAT_dom"/>
</dbReference>
<dbReference type="PANTHER" id="PTHR43877:SF2">
    <property type="entry name" value="AMINOALKYLPHOSPHONATE N-ACETYLTRANSFERASE-RELATED"/>
    <property type="match status" value="1"/>
</dbReference>
<keyword evidence="5" id="KW-1185">Reference proteome</keyword>
<keyword evidence="2" id="KW-0012">Acyltransferase</keyword>
<sequence>MSELILRAATPADIPALSKLGIDSFVATFGHMYSAKDLADFLEEAHSHNALAGELADPARLYCLAEQDGALAGYCKLGLTCGFPDHARGQNVLELKQLYTAAGMTGMGIGKALMDWAMAEFTARGADEVQLSVWSGNHGAQKFYARYGFAKVADIKFRVGEQLDDEFLFARLM</sequence>
<evidence type="ECO:0000259" key="3">
    <source>
        <dbReference type="PROSITE" id="PS51186"/>
    </source>
</evidence>